<feature type="compositionally biased region" description="Basic and acidic residues" evidence="1">
    <location>
        <begin position="36"/>
        <end position="52"/>
    </location>
</feature>
<evidence type="ECO:0000313" key="3">
    <source>
        <dbReference type="EMBL" id="TWG04573.1"/>
    </source>
</evidence>
<name>A0A561UYX9_9ACTN</name>
<proteinExistence type="predicted"/>
<accession>A0A561UYX9</accession>
<dbReference type="EMBL" id="VIWW01000001">
    <property type="protein sequence ID" value="TWG04573.1"/>
    <property type="molecule type" value="Genomic_DNA"/>
</dbReference>
<gene>
    <name evidence="3" type="ORF">FHX80_113036</name>
</gene>
<evidence type="ECO:0000256" key="1">
    <source>
        <dbReference type="SAM" id="MobiDB-lite"/>
    </source>
</evidence>
<evidence type="ECO:0000313" key="4">
    <source>
        <dbReference type="Proteomes" id="UP000318186"/>
    </source>
</evidence>
<comment type="caution">
    <text evidence="3">The sequence shown here is derived from an EMBL/GenBank/DDBJ whole genome shotgun (WGS) entry which is preliminary data.</text>
</comment>
<sequence length="52" mass="5738">MTVRSVIRHADRTVGPDREPGAPGPVYEAECTTCRESSEAAERPTPPEDWAR</sequence>
<protein>
    <recommendedName>
        <fullName evidence="2">DUF7848 domain-containing protein</fullName>
    </recommendedName>
</protein>
<dbReference type="InterPro" id="IPR057170">
    <property type="entry name" value="DUF7848"/>
</dbReference>
<organism evidence="3 4">
    <name type="scientific">Streptomyces brevispora</name>
    <dbReference type="NCBI Taxonomy" id="887462"/>
    <lineage>
        <taxon>Bacteria</taxon>
        <taxon>Bacillati</taxon>
        <taxon>Actinomycetota</taxon>
        <taxon>Actinomycetes</taxon>
        <taxon>Kitasatosporales</taxon>
        <taxon>Streptomycetaceae</taxon>
        <taxon>Streptomyces</taxon>
    </lineage>
</organism>
<reference evidence="3 4" key="1">
    <citation type="submission" date="2019-06" db="EMBL/GenBank/DDBJ databases">
        <title>Sequencing the genomes of 1000 actinobacteria strains.</title>
        <authorList>
            <person name="Klenk H.-P."/>
        </authorList>
    </citation>
    <scope>NUCLEOTIDE SEQUENCE [LARGE SCALE GENOMIC DNA]</scope>
    <source>
        <strain evidence="3 4">DSM 42059</strain>
    </source>
</reference>
<feature type="region of interest" description="Disordered" evidence="1">
    <location>
        <begin position="1"/>
        <end position="52"/>
    </location>
</feature>
<feature type="compositionally biased region" description="Basic and acidic residues" evidence="1">
    <location>
        <begin position="8"/>
        <end position="20"/>
    </location>
</feature>
<feature type="domain" description="DUF7848" evidence="2">
    <location>
        <begin position="1"/>
        <end position="51"/>
    </location>
</feature>
<evidence type="ECO:0000259" key="2">
    <source>
        <dbReference type="Pfam" id="PF25232"/>
    </source>
</evidence>
<dbReference type="Proteomes" id="UP000318186">
    <property type="component" value="Unassembled WGS sequence"/>
</dbReference>
<dbReference type="AlphaFoldDB" id="A0A561UYX9"/>
<dbReference type="Pfam" id="PF25232">
    <property type="entry name" value="DUF7848"/>
    <property type="match status" value="1"/>
</dbReference>